<dbReference type="Proteomes" id="UP001458415">
    <property type="component" value="Unassembled WGS sequence"/>
</dbReference>
<evidence type="ECO:0000256" key="3">
    <source>
        <dbReference type="ARBA" id="ARBA00023163"/>
    </source>
</evidence>
<dbReference type="InterPro" id="IPR036388">
    <property type="entry name" value="WH-like_DNA-bd_sf"/>
</dbReference>
<sequence length="248" mass="26956">MSNLPLVPTTSAPPRRNRPPLAAAVVQSLAMAIVTEEYPSGTALPPAGTLCEMFEVSRTVIREATTALAEKGLVSTRQGWGTVVLDQSHWNLLDPLILDGLFQRHDRLRFLDNLIEIRINLECPMASSAAARITEEDAARLTEHLESMAGLLDDADADAYAAADIAFHNIIHQVSQDAFGRAIVANIQSKALNSAQYSGNPKRADLDATHAAHMRIHRAILAGDAEAAAAAMRDHITKSWSRRRPRGE</sequence>
<gene>
    <name evidence="5" type="ORF">ABT317_33025</name>
</gene>
<dbReference type="Pfam" id="PF07729">
    <property type="entry name" value="FCD"/>
    <property type="match status" value="1"/>
</dbReference>
<evidence type="ECO:0000313" key="5">
    <source>
        <dbReference type="EMBL" id="MER6981663.1"/>
    </source>
</evidence>
<evidence type="ECO:0000256" key="2">
    <source>
        <dbReference type="ARBA" id="ARBA00023125"/>
    </source>
</evidence>
<dbReference type="InterPro" id="IPR000524">
    <property type="entry name" value="Tscrpt_reg_HTH_GntR"/>
</dbReference>
<feature type="domain" description="HTH gntR-type" evidence="4">
    <location>
        <begin position="19"/>
        <end position="87"/>
    </location>
</feature>
<dbReference type="InterPro" id="IPR011711">
    <property type="entry name" value="GntR_C"/>
</dbReference>
<dbReference type="InterPro" id="IPR036390">
    <property type="entry name" value="WH_DNA-bd_sf"/>
</dbReference>
<keyword evidence="6" id="KW-1185">Reference proteome</keyword>
<dbReference type="Gene3D" id="1.20.120.530">
    <property type="entry name" value="GntR ligand-binding domain-like"/>
    <property type="match status" value="1"/>
</dbReference>
<dbReference type="PANTHER" id="PTHR43537:SF44">
    <property type="entry name" value="GNTR FAMILY REGULATORY PROTEIN"/>
    <property type="match status" value="1"/>
</dbReference>
<protein>
    <submittedName>
        <fullName evidence="5">FCD domain-containing protein</fullName>
    </submittedName>
</protein>
<dbReference type="PANTHER" id="PTHR43537">
    <property type="entry name" value="TRANSCRIPTIONAL REGULATOR, GNTR FAMILY"/>
    <property type="match status" value="1"/>
</dbReference>
<evidence type="ECO:0000259" key="4">
    <source>
        <dbReference type="PROSITE" id="PS50949"/>
    </source>
</evidence>
<keyword evidence="3" id="KW-0804">Transcription</keyword>
<keyword evidence="1" id="KW-0805">Transcription regulation</keyword>
<evidence type="ECO:0000313" key="6">
    <source>
        <dbReference type="Proteomes" id="UP001458415"/>
    </source>
</evidence>
<dbReference type="SUPFAM" id="SSF46785">
    <property type="entry name" value="Winged helix' DNA-binding domain"/>
    <property type="match status" value="1"/>
</dbReference>
<dbReference type="Gene3D" id="1.10.10.10">
    <property type="entry name" value="Winged helix-like DNA-binding domain superfamily/Winged helix DNA-binding domain"/>
    <property type="match status" value="1"/>
</dbReference>
<dbReference type="SMART" id="SM00895">
    <property type="entry name" value="FCD"/>
    <property type="match status" value="1"/>
</dbReference>
<dbReference type="SMART" id="SM00345">
    <property type="entry name" value="HTH_GNTR"/>
    <property type="match status" value="1"/>
</dbReference>
<keyword evidence="2" id="KW-0238">DNA-binding</keyword>
<reference evidence="5 6" key="1">
    <citation type="submission" date="2024-06" db="EMBL/GenBank/DDBJ databases">
        <title>The Natural Products Discovery Center: Release of the First 8490 Sequenced Strains for Exploring Actinobacteria Biosynthetic Diversity.</title>
        <authorList>
            <person name="Kalkreuter E."/>
            <person name="Kautsar S.A."/>
            <person name="Yang D."/>
            <person name="Bader C.D."/>
            <person name="Teijaro C.N."/>
            <person name="Fluegel L."/>
            <person name="Davis C.M."/>
            <person name="Simpson J.R."/>
            <person name="Lauterbach L."/>
            <person name="Steele A.D."/>
            <person name="Gui C."/>
            <person name="Meng S."/>
            <person name="Li G."/>
            <person name="Viehrig K."/>
            <person name="Ye F."/>
            <person name="Su P."/>
            <person name="Kiefer A.F."/>
            <person name="Nichols A."/>
            <person name="Cepeda A.J."/>
            <person name="Yan W."/>
            <person name="Fan B."/>
            <person name="Jiang Y."/>
            <person name="Adhikari A."/>
            <person name="Zheng C.-J."/>
            <person name="Schuster L."/>
            <person name="Cowan T.M."/>
            <person name="Smanski M.J."/>
            <person name="Chevrette M.G."/>
            <person name="De Carvalho L.P.S."/>
            <person name="Shen B."/>
        </authorList>
    </citation>
    <scope>NUCLEOTIDE SEQUENCE [LARGE SCALE GENOMIC DNA]</scope>
    <source>
        <strain evidence="5 6">NPDC000634</strain>
    </source>
</reference>
<name>A0ABV1WCU8_9ACTN</name>
<dbReference type="CDD" id="cd07377">
    <property type="entry name" value="WHTH_GntR"/>
    <property type="match status" value="1"/>
</dbReference>
<dbReference type="SUPFAM" id="SSF48008">
    <property type="entry name" value="GntR ligand-binding domain-like"/>
    <property type="match status" value="1"/>
</dbReference>
<evidence type="ECO:0000256" key="1">
    <source>
        <dbReference type="ARBA" id="ARBA00023015"/>
    </source>
</evidence>
<dbReference type="InterPro" id="IPR008920">
    <property type="entry name" value="TF_FadR/GntR_C"/>
</dbReference>
<proteinExistence type="predicted"/>
<organism evidence="5 6">
    <name type="scientific">Streptomyces carpinensis</name>
    <dbReference type="NCBI Taxonomy" id="66369"/>
    <lineage>
        <taxon>Bacteria</taxon>
        <taxon>Bacillati</taxon>
        <taxon>Actinomycetota</taxon>
        <taxon>Actinomycetes</taxon>
        <taxon>Kitasatosporales</taxon>
        <taxon>Streptomycetaceae</taxon>
        <taxon>Streptomyces</taxon>
    </lineage>
</organism>
<dbReference type="PRINTS" id="PR00035">
    <property type="entry name" value="HTHGNTR"/>
</dbReference>
<dbReference type="Pfam" id="PF00392">
    <property type="entry name" value="GntR"/>
    <property type="match status" value="1"/>
</dbReference>
<accession>A0ABV1WCU8</accession>
<dbReference type="PROSITE" id="PS50949">
    <property type="entry name" value="HTH_GNTR"/>
    <property type="match status" value="1"/>
</dbReference>
<dbReference type="EMBL" id="JBEPCU010000820">
    <property type="protein sequence ID" value="MER6981663.1"/>
    <property type="molecule type" value="Genomic_DNA"/>
</dbReference>
<comment type="caution">
    <text evidence="5">The sequence shown here is derived from an EMBL/GenBank/DDBJ whole genome shotgun (WGS) entry which is preliminary data.</text>
</comment>